<evidence type="ECO:0000313" key="1">
    <source>
        <dbReference type="EMBL" id="MBD7955948.1"/>
    </source>
</evidence>
<protein>
    <submittedName>
        <fullName evidence="1">Uncharacterized protein</fullName>
    </submittedName>
</protein>
<dbReference type="RefSeq" id="WP_191771935.1">
    <property type="nucleotide sequence ID" value="NZ_JACSQS010000029.1"/>
</dbReference>
<dbReference type="EMBL" id="JACSQS010000029">
    <property type="protein sequence ID" value="MBD7955948.1"/>
    <property type="molecule type" value="Genomic_DNA"/>
</dbReference>
<proteinExistence type="predicted"/>
<organism evidence="1 2">
    <name type="scientific">Stenotrophomonas lacuserhaii</name>
    <dbReference type="NCBI Taxonomy" id="2760084"/>
    <lineage>
        <taxon>Bacteria</taxon>
        <taxon>Pseudomonadati</taxon>
        <taxon>Pseudomonadota</taxon>
        <taxon>Gammaproteobacteria</taxon>
        <taxon>Lysobacterales</taxon>
        <taxon>Lysobacteraceae</taxon>
        <taxon>Stenotrophomonas</taxon>
    </lineage>
</organism>
<dbReference type="AlphaFoldDB" id="A0A8X8FPP3"/>
<comment type="caution">
    <text evidence="1">The sequence shown here is derived from an EMBL/GenBank/DDBJ whole genome shotgun (WGS) entry which is preliminary data.</text>
</comment>
<accession>A0A8X8FPP3</accession>
<keyword evidence="2" id="KW-1185">Reference proteome</keyword>
<evidence type="ECO:0000313" key="2">
    <source>
        <dbReference type="Proteomes" id="UP000636938"/>
    </source>
</evidence>
<name>A0A8X8FPP3_9GAMM</name>
<dbReference type="Proteomes" id="UP000636938">
    <property type="component" value="Unassembled WGS sequence"/>
</dbReference>
<gene>
    <name evidence="1" type="ORF">H9654_17280</name>
</gene>
<reference evidence="1 2" key="1">
    <citation type="submission" date="2020-08" db="EMBL/GenBank/DDBJ databases">
        <title>A Genomic Blueprint of the Chicken Gut Microbiome.</title>
        <authorList>
            <person name="Gilroy R."/>
            <person name="Ravi A."/>
            <person name="Getino M."/>
            <person name="Pursley I."/>
            <person name="Horton D.L."/>
            <person name="Alikhan N.-F."/>
            <person name="Baker D."/>
            <person name="Gharbi K."/>
            <person name="Hall N."/>
            <person name="Watson M."/>
            <person name="Adriaenssens E.M."/>
            <person name="Foster-Nyarko E."/>
            <person name="Jarju S."/>
            <person name="Secka A."/>
            <person name="Antonio M."/>
            <person name="Oren A."/>
            <person name="Chaudhuri R."/>
            <person name="La Ragione R.M."/>
            <person name="Hildebrand F."/>
            <person name="Pallen M.J."/>
        </authorList>
    </citation>
    <scope>NUCLEOTIDE SEQUENCE [LARGE SCALE GENOMIC DNA]</scope>
    <source>
        <strain evidence="1 2">Sa5BUN4</strain>
    </source>
</reference>
<sequence length="507" mass="54772">MPYPIICPLPPSFAEQRTQVSTALASSRAELRMQKAALVDALRSVSNTCTAVQSGITSHVVEARSLPAYRRLSADVDAASRQCKEGLPLRMKADPAANGGVRIVPLASRSMLKNLLGIGTAKRAEQAQALAVRHGMAGQAAVTRLTLSTALHRAEEKMDMTAVADTLARHAVAVNGALADAVRIAVGERGDEAGVAASCRLLFDSLNASVSASDFTLAVDDARQSIRMLQRPSVVLAGQMVTDLERQLHAIDTGIKEGERQQKVAARSRAAGHRNAPVQSFSDEQKVLAQLRADCEFDTMFHTTVGRRQIQKMFDGCASGVSGSAVINEIRERHGDDIFDKGARQFKQGIKCGADALTPARLHAIDRQAYATAYAGYREARVDFRTMHRQADHSLAMIETLRGMVGTQRLLQPARFLSTSDSALTVRTDPVVRQAGLHPVRFTLEGFSGMQTGSRWRFAGEPAERLFGTQARFLVQSVTKGRGGAWDIRLREVPVGLDAEAGTPLQV</sequence>